<keyword evidence="2" id="KW-0472">Membrane</keyword>
<keyword evidence="2" id="KW-0812">Transmembrane</keyword>
<feature type="transmembrane region" description="Helical" evidence="2">
    <location>
        <begin position="38"/>
        <end position="66"/>
    </location>
</feature>
<dbReference type="EMBL" id="JBHSCW010000003">
    <property type="protein sequence ID" value="MFC4350960.1"/>
    <property type="molecule type" value="Genomic_DNA"/>
</dbReference>
<feature type="transmembrane region" description="Helical" evidence="2">
    <location>
        <begin position="78"/>
        <end position="96"/>
    </location>
</feature>
<gene>
    <name evidence="3" type="ORF">ACFOW6_05330</name>
</gene>
<protein>
    <submittedName>
        <fullName evidence="3">Uncharacterized protein</fullName>
    </submittedName>
</protein>
<comment type="caution">
    <text evidence="3">The sequence shown here is derived from an EMBL/GenBank/DDBJ whole genome shotgun (WGS) entry which is preliminary data.</text>
</comment>
<dbReference type="InterPro" id="IPR036259">
    <property type="entry name" value="MFS_trans_sf"/>
</dbReference>
<dbReference type="SUPFAM" id="SSF103473">
    <property type="entry name" value="MFS general substrate transporter"/>
    <property type="match status" value="1"/>
</dbReference>
<feature type="region of interest" description="Disordered" evidence="1">
    <location>
        <begin position="1"/>
        <end position="24"/>
    </location>
</feature>
<sequence>MAARTNKATADRLASPQGQGRKDKGGISWMRISAGVMLGIPALVILFPTFIVLCVTMLPSLVAFIADRQPDRHTAMTVSLLNFCGALPALVKLWAMGQSLSAAVILISDLMVWLTAYGAAATGWLILMLAMPLCFTYYSLLTQSRLKQYRQRQEKLVQEWGQDVTGLTVTDEDPDKKTAGRS</sequence>
<organism evidence="3 4">
    <name type="scientific">Fodinicurvata halophila</name>
    <dbReference type="NCBI Taxonomy" id="1419723"/>
    <lineage>
        <taxon>Bacteria</taxon>
        <taxon>Pseudomonadati</taxon>
        <taxon>Pseudomonadota</taxon>
        <taxon>Alphaproteobacteria</taxon>
        <taxon>Rhodospirillales</taxon>
        <taxon>Rhodovibrionaceae</taxon>
        <taxon>Fodinicurvata</taxon>
    </lineage>
</organism>
<name>A0ABV8UIC8_9PROT</name>
<keyword evidence="4" id="KW-1185">Reference proteome</keyword>
<reference evidence="4" key="1">
    <citation type="journal article" date="2019" name="Int. J. Syst. Evol. Microbiol.">
        <title>The Global Catalogue of Microorganisms (GCM) 10K type strain sequencing project: providing services to taxonomists for standard genome sequencing and annotation.</title>
        <authorList>
            <consortium name="The Broad Institute Genomics Platform"/>
            <consortium name="The Broad Institute Genome Sequencing Center for Infectious Disease"/>
            <person name="Wu L."/>
            <person name="Ma J."/>
        </authorList>
    </citation>
    <scope>NUCLEOTIDE SEQUENCE [LARGE SCALE GENOMIC DNA]</scope>
    <source>
        <strain evidence="4">CECT 8472</strain>
    </source>
</reference>
<evidence type="ECO:0000313" key="3">
    <source>
        <dbReference type="EMBL" id="MFC4350960.1"/>
    </source>
</evidence>
<proteinExistence type="predicted"/>
<evidence type="ECO:0000313" key="4">
    <source>
        <dbReference type="Proteomes" id="UP001595799"/>
    </source>
</evidence>
<accession>A0ABV8UIC8</accession>
<dbReference type="Proteomes" id="UP001595799">
    <property type="component" value="Unassembled WGS sequence"/>
</dbReference>
<evidence type="ECO:0000256" key="2">
    <source>
        <dbReference type="SAM" id="Phobius"/>
    </source>
</evidence>
<feature type="transmembrane region" description="Helical" evidence="2">
    <location>
        <begin position="116"/>
        <end position="140"/>
    </location>
</feature>
<dbReference type="RefSeq" id="WP_382421302.1">
    <property type="nucleotide sequence ID" value="NZ_JBHSCW010000003.1"/>
</dbReference>
<keyword evidence="2" id="KW-1133">Transmembrane helix</keyword>
<evidence type="ECO:0000256" key="1">
    <source>
        <dbReference type="SAM" id="MobiDB-lite"/>
    </source>
</evidence>